<feature type="signal peptide" evidence="5">
    <location>
        <begin position="1"/>
        <end position="20"/>
    </location>
</feature>
<keyword evidence="5" id="KW-0131">Cell cycle</keyword>
<dbReference type="SUPFAM" id="SSF69304">
    <property type="entry name" value="Tricorn protease N-terminal domain"/>
    <property type="match status" value="1"/>
</dbReference>
<sequence length="440" mass="47815" precursor="true">MRMLVTLLMALSLWALPAVAQSNGPLRIEITEGVIEPLPYAVPDFVSDNSAGADFGRRIARVIASDLSGTGLFREIPGEAHISRITSFESPVQYADWKAINAQALITGAVSVDNVGKLVVRFRIYDVFSGQELGNGLQLVGTQEGWRRMAHKVADQVYTRITGEGGYFDSRVVFVGESGPKDKRAKRLAIMDYDGANVSYLTDSSSIVLAPRFSPTGDRVLYTSYETGFPRIYVLDVASVGRRALETQVGTMSFAPRFGPDGRMVVYSLTQNGNSDIFKMDINSGASARLTDAPSIETAPSFSPNGSQIVFESDRSGTPQLYVMSANGGEARRISFGQGRYGTPVWSPRGDLIAFTKQSKGRFHIGVMRTDGSEERLLTASFLDEGPTWAPNGRVIMFTRETQGAQGQASLYSVDITGRNLKQVQTTTGASDPSWSPLQN</sequence>
<comment type="similarity">
    <text evidence="2 5">Belongs to the TolB family.</text>
</comment>
<evidence type="ECO:0000256" key="4">
    <source>
        <dbReference type="ARBA" id="ARBA00022764"/>
    </source>
</evidence>
<comment type="subunit">
    <text evidence="5">The Tol-Pal system is composed of five core proteins: the inner membrane proteins TolA, TolQ and TolR, the periplasmic protein TolB and the outer membrane protein Pal. They form a network linking the inner and outer membranes and the peptidoglycan layer.</text>
</comment>
<keyword evidence="8" id="KW-1185">Reference proteome</keyword>
<feature type="chain" id="PRO_5013410384" description="Tol-Pal system protein TolB" evidence="5">
    <location>
        <begin position="21"/>
        <end position="440"/>
    </location>
</feature>
<reference evidence="8" key="1">
    <citation type="submission" date="2016-11" db="EMBL/GenBank/DDBJ databases">
        <authorList>
            <person name="Varghese N."/>
            <person name="Submissions S."/>
        </authorList>
    </citation>
    <scope>NUCLEOTIDE SEQUENCE [LARGE SCALE GENOMIC DNA]</scope>
    <source>
        <strain evidence="8">DSM 29327</strain>
    </source>
</reference>
<dbReference type="Gene3D" id="3.40.50.10070">
    <property type="entry name" value="TolB, N-terminal domain"/>
    <property type="match status" value="1"/>
</dbReference>
<dbReference type="NCBIfam" id="TIGR02800">
    <property type="entry name" value="propeller_TolB"/>
    <property type="match status" value="1"/>
</dbReference>
<evidence type="ECO:0000259" key="6">
    <source>
        <dbReference type="Pfam" id="PF04052"/>
    </source>
</evidence>
<dbReference type="Gene3D" id="2.120.10.30">
    <property type="entry name" value="TolB, C-terminal domain"/>
    <property type="match status" value="1"/>
</dbReference>
<evidence type="ECO:0000256" key="2">
    <source>
        <dbReference type="ARBA" id="ARBA00009820"/>
    </source>
</evidence>
<dbReference type="InterPro" id="IPR014167">
    <property type="entry name" value="Tol-Pal_TolB"/>
</dbReference>
<protein>
    <recommendedName>
        <fullName evidence="5">Tol-Pal system protein TolB</fullName>
    </recommendedName>
</protein>
<dbReference type="Pfam" id="PF07676">
    <property type="entry name" value="PD40"/>
    <property type="match status" value="4"/>
</dbReference>
<dbReference type="InterPro" id="IPR011042">
    <property type="entry name" value="6-blade_b-propeller_TolB-like"/>
</dbReference>
<name>A0A1M7AU81_9RHOB</name>
<feature type="domain" description="TolB N-terminal" evidence="6">
    <location>
        <begin position="26"/>
        <end position="133"/>
    </location>
</feature>
<evidence type="ECO:0000256" key="5">
    <source>
        <dbReference type="HAMAP-Rule" id="MF_00671"/>
    </source>
</evidence>
<evidence type="ECO:0000256" key="1">
    <source>
        <dbReference type="ARBA" id="ARBA00004418"/>
    </source>
</evidence>
<dbReference type="GO" id="GO:0051301">
    <property type="term" value="P:cell division"/>
    <property type="evidence" value="ECO:0007669"/>
    <property type="project" value="UniProtKB-UniRule"/>
</dbReference>
<dbReference type="HAMAP" id="MF_00671">
    <property type="entry name" value="TolB"/>
    <property type="match status" value="1"/>
</dbReference>
<keyword evidence="4 5" id="KW-0574">Periplasm</keyword>
<accession>A0A1M7AU81</accession>
<dbReference type="Proteomes" id="UP000184191">
    <property type="component" value="Unassembled WGS sequence"/>
</dbReference>
<evidence type="ECO:0000256" key="3">
    <source>
        <dbReference type="ARBA" id="ARBA00022729"/>
    </source>
</evidence>
<dbReference type="STRING" id="1054996.SAMN05444414_1159"/>
<evidence type="ECO:0000313" key="7">
    <source>
        <dbReference type="EMBL" id="SHL46282.1"/>
    </source>
</evidence>
<proteinExistence type="inferred from homology"/>
<dbReference type="Pfam" id="PF04052">
    <property type="entry name" value="TolB_N"/>
    <property type="match status" value="1"/>
</dbReference>
<dbReference type="SUPFAM" id="SSF52964">
    <property type="entry name" value="TolB, N-terminal domain"/>
    <property type="match status" value="1"/>
</dbReference>
<comment type="subcellular location">
    <subcellularLocation>
        <location evidence="1 5">Periplasm</location>
    </subcellularLocation>
</comment>
<keyword evidence="3 5" id="KW-0732">Signal</keyword>
<evidence type="ECO:0000313" key="8">
    <source>
        <dbReference type="Proteomes" id="UP000184191"/>
    </source>
</evidence>
<organism evidence="7 8">
    <name type="scientific">Roseovarius marisflavi</name>
    <dbReference type="NCBI Taxonomy" id="1054996"/>
    <lineage>
        <taxon>Bacteria</taxon>
        <taxon>Pseudomonadati</taxon>
        <taxon>Pseudomonadota</taxon>
        <taxon>Alphaproteobacteria</taxon>
        <taxon>Rhodobacterales</taxon>
        <taxon>Roseobacteraceae</taxon>
        <taxon>Roseovarius</taxon>
    </lineage>
</organism>
<dbReference type="GO" id="GO:0042597">
    <property type="term" value="C:periplasmic space"/>
    <property type="evidence" value="ECO:0007669"/>
    <property type="project" value="UniProtKB-SubCell"/>
</dbReference>
<dbReference type="InterPro" id="IPR011659">
    <property type="entry name" value="WD40"/>
</dbReference>
<gene>
    <name evidence="5" type="primary">tolB</name>
    <name evidence="7" type="ORF">SAMN05444414_1159</name>
</gene>
<dbReference type="AlphaFoldDB" id="A0A1M7AU81"/>
<dbReference type="EMBL" id="FRBN01000015">
    <property type="protein sequence ID" value="SHL46282.1"/>
    <property type="molecule type" value="Genomic_DNA"/>
</dbReference>
<dbReference type="InterPro" id="IPR007195">
    <property type="entry name" value="TolB_N"/>
</dbReference>
<keyword evidence="5" id="KW-0132">Cell division</keyword>
<dbReference type="PANTHER" id="PTHR36842">
    <property type="entry name" value="PROTEIN TOLB HOMOLOG"/>
    <property type="match status" value="1"/>
</dbReference>
<comment type="function">
    <text evidence="5">Part of the Tol-Pal system, which plays a role in outer membrane invagination during cell division and is important for maintaining outer membrane integrity.</text>
</comment>
<dbReference type="GO" id="GO:0017038">
    <property type="term" value="P:protein import"/>
    <property type="evidence" value="ECO:0007669"/>
    <property type="project" value="InterPro"/>
</dbReference>
<dbReference type="PANTHER" id="PTHR36842:SF1">
    <property type="entry name" value="PROTEIN TOLB"/>
    <property type="match status" value="1"/>
</dbReference>